<dbReference type="GO" id="GO:0032259">
    <property type="term" value="P:methylation"/>
    <property type="evidence" value="ECO:0007669"/>
    <property type="project" value="UniProtKB-KW"/>
</dbReference>
<evidence type="ECO:0000256" key="2">
    <source>
        <dbReference type="ARBA" id="ARBA00022603"/>
    </source>
</evidence>
<evidence type="ECO:0000256" key="4">
    <source>
        <dbReference type="ARBA" id="ARBA00022691"/>
    </source>
</evidence>
<dbReference type="PROSITE" id="PS00092">
    <property type="entry name" value="N6_MTASE"/>
    <property type="match status" value="1"/>
</dbReference>
<evidence type="ECO:0000256" key="1">
    <source>
        <dbReference type="ARBA" id="ARBA00022490"/>
    </source>
</evidence>
<dbReference type="EC" id="2.1.1.223" evidence="6"/>
<dbReference type="KEGG" id="camu:CA2015_1777"/>
<dbReference type="PANTHER" id="PTHR47739:SF1">
    <property type="entry name" value="TRNA1(VAL) (ADENINE(37)-N6)-METHYLTRANSFERASE"/>
    <property type="match status" value="1"/>
</dbReference>
<organism evidence="8 9">
    <name type="scientific">Cyclobacterium amurskyense</name>
    <dbReference type="NCBI Taxonomy" id="320787"/>
    <lineage>
        <taxon>Bacteria</taxon>
        <taxon>Pseudomonadati</taxon>
        <taxon>Bacteroidota</taxon>
        <taxon>Cytophagia</taxon>
        <taxon>Cytophagales</taxon>
        <taxon>Cyclobacteriaceae</taxon>
        <taxon>Cyclobacterium</taxon>
    </lineage>
</organism>
<keyword evidence="9" id="KW-1185">Reference proteome</keyword>
<dbReference type="InterPro" id="IPR002052">
    <property type="entry name" value="DNA_methylase_N6_adenine_CS"/>
</dbReference>
<evidence type="ECO:0000313" key="8">
    <source>
        <dbReference type="EMBL" id="AKP51210.1"/>
    </source>
</evidence>
<comment type="similarity">
    <text evidence="6">Belongs to the methyltransferase superfamily. tRNA (adenine-N(6)-)-methyltransferase family.</text>
</comment>
<gene>
    <name evidence="8" type="ORF">CA2015_1777</name>
</gene>
<accession>A0A0H4PDK9</accession>
<dbReference type="Gene3D" id="3.40.50.150">
    <property type="entry name" value="Vaccinia Virus protein VP39"/>
    <property type="match status" value="1"/>
</dbReference>
<dbReference type="CDD" id="cd02440">
    <property type="entry name" value="AdoMet_MTases"/>
    <property type="match status" value="1"/>
</dbReference>
<name>A0A0H4PDK9_9BACT</name>
<dbReference type="GO" id="GO:0016430">
    <property type="term" value="F:tRNA (adenine-N6)-methyltransferase activity"/>
    <property type="evidence" value="ECO:0007669"/>
    <property type="project" value="UniProtKB-UniRule"/>
</dbReference>
<feature type="domain" description="Methyltransferase small" evidence="7">
    <location>
        <begin position="36"/>
        <end position="128"/>
    </location>
</feature>
<keyword evidence="3 6" id="KW-0808">Transferase</keyword>
<proteinExistence type="inferred from homology"/>
<dbReference type="InterPro" id="IPR022882">
    <property type="entry name" value="tRNA_adenine-N6_MeTrfase"/>
</dbReference>
<dbReference type="OrthoDB" id="5383291at2"/>
<sequence>MKRSPNTYFQFKQFRVEQERCAMKVSTDAVVLGSLAVAKTIPDTILDIGTGTGVLALMMAQKYPVASIDAVEIDKEAFEQARQNVSFNKLGINIKVHQQAFQEFEPSNIEQYDLIITNPPYYSGQLQSSKQNINLARHEQGLNFTDLWTGIDRLLKTEGVIWLILPPNEMEAFKSLGTEKGFYANTQTLLQDRETSKVHRVIASFARIKPDEPEKSALVIKDANNAYTPEYIALLKDYMLHF</sequence>
<comment type="function">
    <text evidence="6">Specifically methylates the adenine in position 37 of tRNA(1)(Val) (anticodon cmo5UAC).</text>
</comment>
<dbReference type="GO" id="GO:0005737">
    <property type="term" value="C:cytoplasm"/>
    <property type="evidence" value="ECO:0007669"/>
    <property type="project" value="UniProtKB-SubCell"/>
</dbReference>
<dbReference type="Proteomes" id="UP000036520">
    <property type="component" value="Chromosome"/>
</dbReference>
<dbReference type="InterPro" id="IPR050210">
    <property type="entry name" value="tRNA_Adenine-N(6)_MTase"/>
</dbReference>
<dbReference type="HAMAP" id="MF_01872">
    <property type="entry name" value="tRNA_methyltr_YfiC"/>
    <property type="match status" value="1"/>
</dbReference>
<dbReference type="Pfam" id="PF05175">
    <property type="entry name" value="MTS"/>
    <property type="match status" value="1"/>
</dbReference>
<keyword evidence="5 6" id="KW-0819">tRNA processing</keyword>
<dbReference type="GO" id="GO:0008033">
    <property type="term" value="P:tRNA processing"/>
    <property type="evidence" value="ECO:0007669"/>
    <property type="project" value="UniProtKB-UniRule"/>
</dbReference>
<dbReference type="EMBL" id="CP012040">
    <property type="protein sequence ID" value="AKP51210.1"/>
    <property type="molecule type" value="Genomic_DNA"/>
</dbReference>
<dbReference type="InterPro" id="IPR007848">
    <property type="entry name" value="Small_mtfrase_dom"/>
</dbReference>
<evidence type="ECO:0000256" key="5">
    <source>
        <dbReference type="ARBA" id="ARBA00022694"/>
    </source>
</evidence>
<dbReference type="SUPFAM" id="SSF53335">
    <property type="entry name" value="S-adenosyl-L-methionine-dependent methyltransferases"/>
    <property type="match status" value="1"/>
</dbReference>
<dbReference type="PANTHER" id="PTHR47739">
    <property type="entry name" value="TRNA1(VAL) (ADENINE(37)-N6)-METHYLTRANSFERASE"/>
    <property type="match status" value="1"/>
</dbReference>
<evidence type="ECO:0000256" key="6">
    <source>
        <dbReference type="HAMAP-Rule" id="MF_01872"/>
    </source>
</evidence>
<comment type="subcellular location">
    <subcellularLocation>
        <location evidence="6">Cytoplasm</location>
    </subcellularLocation>
</comment>
<protein>
    <recommendedName>
        <fullName evidence="6">tRNA1(Val) (adenine(37)-N6)-methyltransferase</fullName>
        <ecNumber evidence="6">2.1.1.223</ecNumber>
    </recommendedName>
    <alternativeName>
        <fullName evidence="6">tRNA m6A37 methyltransferase</fullName>
    </alternativeName>
</protein>
<evidence type="ECO:0000313" key="9">
    <source>
        <dbReference type="Proteomes" id="UP000036520"/>
    </source>
</evidence>
<dbReference type="STRING" id="320787.CA2015_1777"/>
<keyword evidence="2 6" id="KW-0489">Methyltransferase</keyword>
<dbReference type="RefSeq" id="WP_048641569.1">
    <property type="nucleotide sequence ID" value="NZ_CP012040.1"/>
</dbReference>
<evidence type="ECO:0000259" key="7">
    <source>
        <dbReference type="Pfam" id="PF05175"/>
    </source>
</evidence>
<keyword evidence="1 6" id="KW-0963">Cytoplasm</keyword>
<keyword evidence="4 6" id="KW-0949">S-adenosyl-L-methionine</keyword>
<dbReference type="AlphaFoldDB" id="A0A0H4PDK9"/>
<comment type="catalytic activity">
    <reaction evidence="6">
        <text>adenosine(37) in tRNA1(Val) + S-adenosyl-L-methionine = N(6)-methyladenosine(37) in tRNA1(Val) + S-adenosyl-L-homocysteine + H(+)</text>
        <dbReference type="Rhea" id="RHEA:43160"/>
        <dbReference type="Rhea" id="RHEA-COMP:10369"/>
        <dbReference type="Rhea" id="RHEA-COMP:10370"/>
        <dbReference type="ChEBI" id="CHEBI:15378"/>
        <dbReference type="ChEBI" id="CHEBI:57856"/>
        <dbReference type="ChEBI" id="CHEBI:59789"/>
        <dbReference type="ChEBI" id="CHEBI:74411"/>
        <dbReference type="ChEBI" id="CHEBI:74449"/>
        <dbReference type="EC" id="2.1.1.223"/>
    </reaction>
</comment>
<evidence type="ECO:0000256" key="3">
    <source>
        <dbReference type="ARBA" id="ARBA00022679"/>
    </source>
</evidence>
<dbReference type="InterPro" id="IPR029063">
    <property type="entry name" value="SAM-dependent_MTases_sf"/>
</dbReference>
<reference evidence="8 9" key="1">
    <citation type="submission" date="2015-07" db="EMBL/GenBank/DDBJ databases">
        <authorList>
            <person name="Kim K.M."/>
        </authorList>
    </citation>
    <scope>NUCLEOTIDE SEQUENCE [LARGE SCALE GENOMIC DNA]</scope>
    <source>
        <strain evidence="8 9">KCTC 12363</strain>
    </source>
</reference>
<dbReference type="GO" id="GO:0003676">
    <property type="term" value="F:nucleic acid binding"/>
    <property type="evidence" value="ECO:0007669"/>
    <property type="project" value="InterPro"/>
</dbReference>